<evidence type="ECO:0000313" key="3">
    <source>
        <dbReference type="EMBL" id="GIG23632.1"/>
    </source>
</evidence>
<dbReference type="RefSeq" id="WP_203758637.1">
    <property type="nucleotide sequence ID" value="NZ_BONK01000022.1"/>
</dbReference>
<name>A0A919U4N5_9CELL</name>
<protein>
    <submittedName>
        <fullName evidence="3">Uncharacterized protein</fullName>
    </submittedName>
</protein>
<dbReference type="AlphaFoldDB" id="A0A919U4N5"/>
<feature type="chain" id="PRO_5038733277" evidence="2">
    <location>
        <begin position="32"/>
        <end position="97"/>
    </location>
</feature>
<evidence type="ECO:0000256" key="2">
    <source>
        <dbReference type="SAM" id="SignalP"/>
    </source>
</evidence>
<accession>A0A919U4N5</accession>
<feature type="signal peptide" evidence="2">
    <location>
        <begin position="1"/>
        <end position="31"/>
    </location>
</feature>
<evidence type="ECO:0000256" key="1">
    <source>
        <dbReference type="SAM" id="MobiDB-lite"/>
    </source>
</evidence>
<dbReference type="Proteomes" id="UP000632740">
    <property type="component" value="Unassembled WGS sequence"/>
</dbReference>
<dbReference type="EMBL" id="BONK01000022">
    <property type="protein sequence ID" value="GIG23632.1"/>
    <property type="molecule type" value="Genomic_DNA"/>
</dbReference>
<feature type="region of interest" description="Disordered" evidence="1">
    <location>
        <begin position="75"/>
        <end position="97"/>
    </location>
</feature>
<keyword evidence="2" id="KW-0732">Signal</keyword>
<sequence>MTHGRDLRRCLSLGLAAGAVIALATSACTLAAPTSSAAAGTATAFYTAIDGADGAAACRLLAPATIESVEKDADRPHLGIGGQRPIDRVNNAAGQYN</sequence>
<dbReference type="PROSITE" id="PS51257">
    <property type="entry name" value="PROKAR_LIPOPROTEIN"/>
    <property type="match status" value="1"/>
</dbReference>
<reference evidence="3" key="1">
    <citation type="submission" date="2021-01" db="EMBL/GenBank/DDBJ databases">
        <title>Whole genome shotgun sequence of Cellulomonas chitinilytica NBRC 110799.</title>
        <authorList>
            <person name="Komaki H."/>
            <person name="Tamura T."/>
        </authorList>
    </citation>
    <scope>NUCLEOTIDE SEQUENCE</scope>
    <source>
        <strain evidence="3">NBRC 110799</strain>
    </source>
</reference>
<keyword evidence="4" id="KW-1185">Reference proteome</keyword>
<comment type="caution">
    <text evidence="3">The sequence shown here is derived from an EMBL/GenBank/DDBJ whole genome shotgun (WGS) entry which is preliminary data.</text>
</comment>
<organism evidence="3 4">
    <name type="scientific">Cellulomonas chitinilytica</name>
    <dbReference type="NCBI Taxonomy" id="398759"/>
    <lineage>
        <taxon>Bacteria</taxon>
        <taxon>Bacillati</taxon>
        <taxon>Actinomycetota</taxon>
        <taxon>Actinomycetes</taxon>
        <taxon>Micrococcales</taxon>
        <taxon>Cellulomonadaceae</taxon>
        <taxon>Cellulomonas</taxon>
    </lineage>
</organism>
<evidence type="ECO:0000313" key="4">
    <source>
        <dbReference type="Proteomes" id="UP000632740"/>
    </source>
</evidence>
<gene>
    <name evidence="3" type="ORF">Cch01nite_43560</name>
</gene>
<proteinExistence type="predicted"/>